<feature type="transmembrane region" description="Helical" evidence="2">
    <location>
        <begin position="305"/>
        <end position="324"/>
    </location>
</feature>
<feature type="transmembrane region" description="Helical" evidence="2">
    <location>
        <begin position="243"/>
        <end position="268"/>
    </location>
</feature>
<keyword evidence="2" id="KW-0472">Membrane</keyword>
<feature type="transmembrane region" description="Helical" evidence="2">
    <location>
        <begin position="336"/>
        <end position="353"/>
    </location>
</feature>
<keyword evidence="2" id="KW-0812">Transmembrane</keyword>
<dbReference type="EMBL" id="JAKWFO010000003">
    <property type="protein sequence ID" value="KAI9638140.1"/>
    <property type="molecule type" value="Genomic_DNA"/>
</dbReference>
<keyword evidence="2" id="KW-1133">Transmembrane helix</keyword>
<proteinExistence type="predicted"/>
<feature type="compositionally biased region" description="Basic and acidic residues" evidence="1">
    <location>
        <begin position="50"/>
        <end position="63"/>
    </location>
</feature>
<accession>A0AA38HCP0</accession>
<keyword evidence="4" id="KW-1185">Reference proteome</keyword>
<comment type="caution">
    <text evidence="3">The sequence shown here is derived from an EMBL/GenBank/DDBJ whole genome shotgun (WGS) entry which is preliminary data.</text>
</comment>
<dbReference type="RefSeq" id="XP_052947917.1">
    <property type="nucleotide sequence ID" value="XM_053092034.1"/>
</dbReference>
<evidence type="ECO:0000313" key="3">
    <source>
        <dbReference type="EMBL" id="KAI9638140.1"/>
    </source>
</evidence>
<evidence type="ECO:0000256" key="2">
    <source>
        <dbReference type="SAM" id="Phobius"/>
    </source>
</evidence>
<dbReference type="GeneID" id="77731239"/>
<organism evidence="3 4">
    <name type="scientific">Dioszegia hungarica</name>
    <dbReference type="NCBI Taxonomy" id="4972"/>
    <lineage>
        <taxon>Eukaryota</taxon>
        <taxon>Fungi</taxon>
        <taxon>Dikarya</taxon>
        <taxon>Basidiomycota</taxon>
        <taxon>Agaricomycotina</taxon>
        <taxon>Tremellomycetes</taxon>
        <taxon>Tremellales</taxon>
        <taxon>Bulleribasidiaceae</taxon>
        <taxon>Dioszegia</taxon>
    </lineage>
</organism>
<dbReference type="PANTHER" id="PTHR37488:SF2">
    <property type="entry name" value="DUF1275 DOMAIN-CONTAINING PROTEIN"/>
    <property type="match status" value="1"/>
</dbReference>
<dbReference type="Pfam" id="PF06912">
    <property type="entry name" value="DUF1275"/>
    <property type="match status" value="1"/>
</dbReference>
<dbReference type="Proteomes" id="UP001164286">
    <property type="component" value="Unassembled WGS sequence"/>
</dbReference>
<reference evidence="3" key="1">
    <citation type="journal article" date="2022" name="G3 (Bethesda)">
        <title>High quality genome of the basidiomycete yeast Dioszegia hungarica PDD-24b-2 isolated from cloud water.</title>
        <authorList>
            <person name="Jarrige D."/>
            <person name="Haridas S."/>
            <person name="Bleykasten-Grosshans C."/>
            <person name="Joly M."/>
            <person name="Nadalig T."/>
            <person name="Sancelme M."/>
            <person name="Vuilleumier S."/>
            <person name="Grigoriev I.V."/>
            <person name="Amato P."/>
            <person name="Bringel F."/>
        </authorList>
    </citation>
    <scope>NUCLEOTIDE SEQUENCE</scope>
    <source>
        <strain evidence="3">PDD-24b-2</strain>
    </source>
</reference>
<sequence length="408" mass="44781">MPTTTRPPHPWTTEPALERYTDDPTPPFLMSTAQLLSPDALRPVPISRPYSDHPDKDTRPASRQEAYDPFVDDHDPPHLPTPMPGLYDASGNLLPDPADEPMLPIDKYEDKYDEHDPIIQTNALAPFGAFAGMQNQELVNIPYRPMEPRLRRWAKSQIAPEDVVLPLLLITFQTGVVDAATIKDFHTYTTGQTGNSILMVLAIFGRRPSNLLAAGLSVAGFVLFAVVFGQLGNTYGHKTRGWLLFTMSVQIALLITNIILVSPALAGVLPEGGPFEWAVIFTSAAGGAGQMVMAQNSGASEINTVGLTGLYCALGSDPTLFSILSKPHEIKRNRRLWFLVIFWGGCFMGGAIATFSDMWISLVLALECKVVALGMMMLSSAFEVPEGWAERNARKEKEKKEDIDAWGD</sequence>
<dbReference type="AlphaFoldDB" id="A0AA38HCP0"/>
<evidence type="ECO:0000313" key="4">
    <source>
        <dbReference type="Proteomes" id="UP001164286"/>
    </source>
</evidence>
<protein>
    <recommendedName>
        <fullName evidence="5">DUF1275 domain protein</fullName>
    </recommendedName>
</protein>
<name>A0AA38HCP0_9TREE</name>
<dbReference type="InterPro" id="IPR010699">
    <property type="entry name" value="DUF1275"/>
</dbReference>
<gene>
    <name evidence="3" type="ORF">MKK02DRAFT_42529</name>
</gene>
<dbReference type="PANTHER" id="PTHR37488">
    <property type="entry name" value="DUF1275 DOMAIN-CONTAINING PROTEIN"/>
    <property type="match status" value="1"/>
</dbReference>
<feature type="transmembrane region" description="Helical" evidence="2">
    <location>
        <begin position="359"/>
        <end position="382"/>
    </location>
</feature>
<feature type="compositionally biased region" description="Pro residues" evidence="1">
    <location>
        <begin position="1"/>
        <end position="10"/>
    </location>
</feature>
<evidence type="ECO:0000256" key="1">
    <source>
        <dbReference type="SAM" id="MobiDB-lite"/>
    </source>
</evidence>
<evidence type="ECO:0008006" key="5">
    <source>
        <dbReference type="Google" id="ProtNLM"/>
    </source>
</evidence>
<feature type="region of interest" description="Disordered" evidence="1">
    <location>
        <begin position="1"/>
        <end position="63"/>
    </location>
</feature>
<feature type="transmembrane region" description="Helical" evidence="2">
    <location>
        <begin position="211"/>
        <end position="231"/>
    </location>
</feature>